<sequence length="120" mass="14424">MILRKYEDFRENGWKSYFNDVSFPDGDSPVAKVISYFQKRVREDDNGGSYPEREVVYDLMVNADWLVYRFNHTMKYKRNWKESDIYKFAALQMYVNEVVNGNHKKALITRTEFAMIVEKK</sequence>
<accession>A0A223LGZ6</accession>
<dbReference type="RefSeq" id="YP_009791442.1">
    <property type="nucleotide sequence ID" value="NC_047839.1"/>
</dbReference>
<evidence type="ECO:0000313" key="2">
    <source>
        <dbReference type="Proteomes" id="UP000222256"/>
    </source>
</evidence>
<dbReference type="GeneID" id="54981624"/>
<evidence type="ECO:0000313" key="1">
    <source>
        <dbReference type="EMBL" id="ASU03301.1"/>
    </source>
</evidence>
<dbReference type="KEGG" id="vg:54981624"/>
<dbReference type="EMBL" id="MF370964">
    <property type="protein sequence ID" value="ASU03301.1"/>
    <property type="molecule type" value="Genomic_DNA"/>
</dbReference>
<proteinExistence type="predicted"/>
<organism evidence="1 2">
    <name type="scientific">Pseudoalteromonas phage J2-1</name>
    <dbReference type="NCBI Taxonomy" id="2023998"/>
    <lineage>
        <taxon>Viruses</taxon>
        <taxon>Duplodnaviria</taxon>
        <taxon>Heunggongvirae</taxon>
        <taxon>Uroviricota</taxon>
        <taxon>Caudoviricetes</taxon>
        <taxon>Qingdaovirus</taxon>
        <taxon>Qingdaovirus J21</taxon>
    </lineage>
</organism>
<protein>
    <submittedName>
        <fullName evidence="1">Uncharacterized protein</fullName>
    </submittedName>
</protein>
<name>A0A223LGZ6_9CAUD</name>
<reference evidence="1 2" key="1">
    <citation type="submission" date="2017-06" db="EMBL/GenBank/DDBJ databases">
        <title>A Novel Lytic Pseudoalteromonas phage Isolated from Qingdao coast of China.</title>
        <authorList>
            <person name="Li H."/>
        </authorList>
    </citation>
    <scope>NUCLEOTIDE SEQUENCE [LARGE SCALE GENOMIC DNA]</scope>
</reference>
<dbReference type="Proteomes" id="UP000222256">
    <property type="component" value="Segment"/>
</dbReference>
<keyword evidence="2" id="KW-1185">Reference proteome</keyword>